<name>A0ACC3A536_9EURO</name>
<comment type="caution">
    <text evidence="1">The sequence shown here is derived from an EMBL/GenBank/DDBJ whole genome shotgun (WGS) entry which is preliminary data.</text>
</comment>
<accession>A0ACC3A536</accession>
<protein>
    <submittedName>
        <fullName evidence="1">Uncharacterized protein</fullName>
    </submittedName>
</protein>
<organism evidence="1 2">
    <name type="scientific">Neophaeococcomyces mojaviensis</name>
    <dbReference type="NCBI Taxonomy" id="3383035"/>
    <lineage>
        <taxon>Eukaryota</taxon>
        <taxon>Fungi</taxon>
        <taxon>Dikarya</taxon>
        <taxon>Ascomycota</taxon>
        <taxon>Pezizomycotina</taxon>
        <taxon>Eurotiomycetes</taxon>
        <taxon>Chaetothyriomycetidae</taxon>
        <taxon>Chaetothyriales</taxon>
        <taxon>Chaetothyriales incertae sedis</taxon>
        <taxon>Neophaeococcomyces</taxon>
    </lineage>
</organism>
<evidence type="ECO:0000313" key="1">
    <source>
        <dbReference type="EMBL" id="KAJ9655406.1"/>
    </source>
</evidence>
<evidence type="ECO:0000313" key="2">
    <source>
        <dbReference type="Proteomes" id="UP001172386"/>
    </source>
</evidence>
<proteinExistence type="predicted"/>
<sequence length="374" mass="41679">MATLLNKLEIPQTSSNVDVYIIDNGARISGLPGSSMMDPVLPGYEKGGRVPSFSFLIHHKPTDLRLLFDLSVRANWELAFSPAFIKGVQRMGLEVEVGKDVADVLVANFVNPSDIDAIIFSHHHFDHTGDASKFPSSVKLLVGPGYKKAFLPGWPASKNSFETTSDLYEGREIIELDFTADDPKVSSIGNFQAYDYFSDGSFYILSTPGHTIGHLSALARTTSEDDRSTFIFMGGDIIHSHAVFRPTSKHPLPEKIPTPNCRPFTSHSCPSERFAQMHRLYLEPDGKILSRTTPFSRVVGPEHDLVESQHSANKLANFDGEENVLTIPAHDEGLLQVLEFFPRKANEWKAKGWKKEGHWRWLAPCMQSNDVSKL</sequence>
<reference evidence="1" key="1">
    <citation type="submission" date="2022-10" db="EMBL/GenBank/DDBJ databases">
        <title>Culturing micro-colonial fungi from biological soil crusts in the Mojave desert and describing Neophaeococcomyces mojavensis, and introducing the new genera and species Taxawa tesnikishii.</title>
        <authorList>
            <person name="Kurbessoian T."/>
            <person name="Stajich J.E."/>
        </authorList>
    </citation>
    <scope>NUCLEOTIDE SEQUENCE</scope>
    <source>
        <strain evidence="1">JES_112</strain>
    </source>
</reference>
<dbReference type="Proteomes" id="UP001172386">
    <property type="component" value="Unassembled WGS sequence"/>
</dbReference>
<dbReference type="EMBL" id="JAPDRQ010000097">
    <property type="protein sequence ID" value="KAJ9655406.1"/>
    <property type="molecule type" value="Genomic_DNA"/>
</dbReference>
<keyword evidence="2" id="KW-1185">Reference proteome</keyword>
<gene>
    <name evidence="1" type="ORF">H2198_005710</name>
</gene>